<keyword evidence="8" id="KW-0472">Membrane</keyword>
<sequence>MTKLLNRPFRAFTVYALLVLVLSVPVYYLVVDHIWLTELDEHNHIVKTRIEERLADRAFSNKELNDIIELWAVLQPGTQLKRAVNVRPDSLYTISREGFEQGLLETDRFRGLSSFIYINGEPYHLVVETNVEEADETLLAIALVTFLFFALLICGFILLNRRIAGSIWRPFWETLEELKRFDLNSQQEVNFPKTNIEEFEDLNAELTRLIDKSTAVFNQQKAFLENASHELQTPLAVLRSKVNMLLQTPELTAEQSQLVNAIEIPLSRVSRINKNLLLLAKIENKQFETNEWIDLGALVVESIELLRDYISDKKLTLERTRFDHLVLNCNVTLVEVLLNNLLINAIAHSEENGQIMIKLDGQTLTIQNTGQVPLNSQMIFKRFVVASSEKTSSGLGLAIVKEVCSRYGWTIHYSFVEQRHSFAVTF</sequence>
<dbReference type="Gene3D" id="3.30.565.10">
    <property type="entry name" value="Histidine kinase-like ATPase, C-terminal domain"/>
    <property type="match status" value="1"/>
</dbReference>
<feature type="transmembrane region" description="Helical" evidence="8">
    <location>
        <begin position="12"/>
        <end position="30"/>
    </location>
</feature>
<dbReference type="PANTHER" id="PTHR45436:SF5">
    <property type="entry name" value="SENSOR HISTIDINE KINASE TRCS"/>
    <property type="match status" value="1"/>
</dbReference>
<evidence type="ECO:0000256" key="1">
    <source>
        <dbReference type="ARBA" id="ARBA00000085"/>
    </source>
</evidence>
<dbReference type="EC" id="2.7.13.3" evidence="2"/>
<evidence type="ECO:0000256" key="8">
    <source>
        <dbReference type="SAM" id="Phobius"/>
    </source>
</evidence>
<dbReference type="SMART" id="SM00388">
    <property type="entry name" value="HisKA"/>
    <property type="match status" value="1"/>
</dbReference>
<feature type="transmembrane region" description="Helical" evidence="8">
    <location>
        <begin position="138"/>
        <end position="159"/>
    </location>
</feature>
<dbReference type="SUPFAM" id="SSF47384">
    <property type="entry name" value="Homodimeric domain of signal transducing histidine kinase"/>
    <property type="match status" value="1"/>
</dbReference>
<dbReference type="PANTHER" id="PTHR45436">
    <property type="entry name" value="SENSOR HISTIDINE KINASE YKOH"/>
    <property type="match status" value="1"/>
</dbReference>
<evidence type="ECO:0000313" key="10">
    <source>
        <dbReference type="EMBL" id="MFH6983852.1"/>
    </source>
</evidence>
<reference evidence="10 11" key="1">
    <citation type="journal article" date="2013" name="Int. J. Syst. Evol. Microbiol.">
        <title>Marinoscillum luteum sp. nov., isolated from marine sediment.</title>
        <authorList>
            <person name="Cha I.T."/>
            <person name="Park S.J."/>
            <person name="Kim S.J."/>
            <person name="Kim J.G."/>
            <person name="Jung M.Y."/>
            <person name="Shin K.S."/>
            <person name="Kwon K.K."/>
            <person name="Yang S.H."/>
            <person name="Seo Y.S."/>
            <person name="Rhee S.K."/>
        </authorList>
    </citation>
    <scope>NUCLEOTIDE SEQUENCE [LARGE SCALE GENOMIC DNA]</scope>
    <source>
        <strain evidence="10 11">KCTC 23939</strain>
    </source>
</reference>
<keyword evidence="4" id="KW-0808">Transferase</keyword>
<dbReference type="Pfam" id="PF02518">
    <property type="entry name" value="HATPase_c"/>
    <property type="match status" value="1"/>
</dbReference>
<dbReference type="Gene3D" id="1.10.287.130">
    <property type="match status" value="1"/>
</dbReference>
<evidence type="ECO:0000256" key="4">
    <source>
        <dbReference type="ARBA" id="ARBA00022679"/>
    </source>
</evidence>
<evidence type="ECO:0000256" key="5">
    <source>
        <dbReference type="ARBA" id="ARBA00022692"/>
    </source>
</evidence>
<organism evidence="10 11">
    <name type="scientific">Marinoscillum luteum</name>
    <dbReference type="NCBI Taxonomy" id="861051"/>
    <lineage>
        <taxon>Bacteria</taxon>
        <taxon>Pseudomonadati</taxon>
        <taxon>Bacteroidota</taxon>
        <taxon>Cytophagia</taxon>
        <taxon>Cytophagales</taxon>
        <taxon>Reichenbachiellaceae</taxon>
        <taxon>Marinoscillum</taxon>
    </lineage>
</organism>
<evidence type="ECO:0000256" key="7">
    <source>
        <dbReference type="ARBA" id="ARBA00022989"/>
    </source>
</evidence>
<dbReference type="InterPro" id="IPR050428">
    <property type="entry name" value="TCS_sensor_his_kinase"/>
</dbReference>
<evidence type="ECO:0000256" key="3">
    <source>
        <dbReference type="ARBA" id="ARBA00022553"/>
    </source>
</evidence>
<dbReference type="RefSeq" id="WP_395417372.1">
    <property type="nucleotide sequence ID" value="NZ_JBIPKE010000016.1"/>
</dbReference>
<dbReference type="Proteomes" id="UP001610063">
    <property type="component" value="Unassembled WGS sequence"/>
</dbReference>
<dbReference type="InterPro" id="IPR003661">
    <property type="entry name" value="HisK_dim/P_dom"/>
</dbReference>
<comment type="catalytic activity">
    <reaction evidence="1">
        <text>ATP + protein L-histidine = ADP + protein N-phospho-L-histidine.</text>
        <dbReference type="EC" id="2.7.13.3"/>
    </reaction>
</comment>
<evidence type="ECO:0000259" key="9">
    <source>
        <dbReference type="PROSITE" id="PS50109"/>
    </source>
</evidence>
<protein>
    <recommendedName>
        <fullName evidence="2">histidine kinase</fullName>
        <ecNumber evidence="2">2.7.13.3</ecNumber>
    </recommendedName>
</protein>
<dbReference type="InterPro" id="IPR036097">
    <property type="entry name" value="HisK_dim/P_sf"/>
</dbReference>
<dbReference type="GO" id="GO:0016301">
    <property type="term" value="F:kinase activity"/>
    <property type="evidence" value="ECO:0007669"/>
    <property type="project" value="UniProtKB-KW"/>
</dbReference>
<dbReference type="SMART" id="SM00387">
    <property type="entry name" value="HATPase_c"/>
    <property type="match status" value="1"/>
</dbReference>
<dbReference type="Pfam" id="PF00512">
    <property type="entry name" value="HisKA"/>
    <property type="match status" value="1"/>
</dbReference>
<evidence type="ECO:0000256" key="6">
    <source>
        <dbReference type="ARBA" id="ARBA00022777"/>
    </source>
</evidence>
<accession>A0ABW7N8A8</accession>
<keyword evidence="6 10" id="KW-0418">Kinase</keyword>
<evidence type="ECO:0000256" key="2">
    <source>
        <dbReference type="ARBA" id="ARBA00012438"/>
    </source>
</evidence>
<proteinExistence type="predicted"/>
<feature type="domain" description="Histidine kinase" evidence="9">
    <location>
        <begin position="226"/>
        <end position="426"/>
    </location>
</feature>
<dbReference type="InterPro" id="IPR005467">
    <property type="entry name" value="His_kinase_dom"/>
</dbReference>
<keyword evidence="7 8" id="KW-1133">Transmembrane helix</keyword>
<name>A0ABW7N8A8_9BACT</name>
<dbReference type="InterPro" id="IPR003594">
    <property type="entry name" value="HATPase_dom"/>
</dbReference>
<keyword evidence="3" id="KW-0597">Phosphoprotein</keyword>
<evidence type="ECO:0000313" key="11">
    <source>
        <dbReference type="Proteomes" id="UP001610063"/>
    </source>
</evidence>
<comment type="caution">
    <text evidence="10">The sequence shown here is derived from an EMBL/GenBank/DDBJ whole genome shotgun (WGS) entry which is preliminary data.</text>
</comment>
<keyword evidence="5 8" id="KW-0812">Transmembrane</keyword>
<dbReference type="EMBL" id="JBIPKE010000016">
    <property type="protein sequence ID" value="MFH6983852.1"/>
    <property type="molecule type" value="Genomic_DNA"/>
</dbReference>
<dbReference type="CDD" id="cd00082">
    <property type="entry name" value="HisKA"/>
    <property type="match status" value="1"/>
</dbReference>
<dbReference type="PROSITE" id="PS50109">
    <property type="entry name" value="HIS_KIN"/>
    <property type="match status" value="1"/>
</dbReference>
<dbReference type="InterPro" id="IPR036890">
    <property type="entry name" value="HATPase_C_sf"/>
</dbReference>
<dbReference type="SUPFAM" id="SSF55874">
    <property type="entry name" value="ATPase domain of HSP90 chaperone/DNA topoisomerase II/histidine kinase"/>
    <property type="match status" value="1"/>
</dbReference>
<keyword evidence="11" id="KW-1185">Reference proteome</keyword>
<gene>
    <name evidence="10" type="ORF">ACHKAR_10390</name>
</gene>